<protein>
    <recommendedName>
        <fullName evidence="3">Type II secretion system protein N</fullName>
    </recommendedName>
    <alternativeName>
        <fullName evidence="10">General secretion pathway protein N</fullName>
    </alternativeName>
</protein>
<evidence type="ECO:0000256" key="3">
    <source>
        <dbReference type="ARBA" id="ARBA00021563"/>
    </source>
</evidence>
<keyword evidence="4" id="KW-0813">Transport</keyword>
<keyword evidence="7" id="KW-0812">Transmembrane</keyword>
<dbReference type="OrthoDB" id="6359046at2"/>
<dbReference type="KEGG" id="abo:ABO_0431"/>
<keyword evidence="6" id="KW-0997">Cell inner membrane</keyword>
<dbReference type="Proteomes" id="UP000008871">
    <property type="component" value="Chromosome"/>
</dbReference>
<evidence type="ECO:0000256" key="4">
    <source>
        <dbReference type="ARBA" id="ARBA00022448"/>
    </source>
</evidence>
<dbReference type="EMBL" id="AM286690">
    <property type="protein sequence ID" value="CAL15879.1"/>
    <property type="molecule type" value="Genomic_DNA"/>
</dbReference>
<dbReference type="GO" id="GO:0015628">
    <property type="term" value="P:protein secretion by the type II secretion system"/>
    <property type="evidence" value="ECO:0007669"/>
    <property type="project" value="InterPro"/>
</dbReference>
<organism evidence="11 12">
    <name type="scientific">Alcanivorax borkumensis (strain ATCC 700651 / DSM 11573 / NCIMB 13689 / SK2)</name>
    <dbReference type="NCBI Taxonomy" id="393595"/>
    <lineage>
        <taxon>Bacteria</taxon>
        <taxon>Pseudomonadati</taxon>
        <taxon>Pseudomonadota</taxon>
        <taxon>Gammaproteobacteria</taxon>
        <taxon>Oceanospirillales</taxon>
        <taxon>Alcanivoracaceae</taxon>
        <taxon>Alcanivorax</taxon>
    </lineage>
</organism>
<dbReference type="Pfam" id="PF01203">
    <property type="entry name" value="T2SSN"/>
    <property type="match status" value="1"/>
</dbReference>
<gene>
    <name evidence="11" type="ordered locus">ABO_0431</name>
</gene>
<dbReference type="AlphaFoldDB" id="Q0VSG9"/>
<keyword evidence="5" id="KW-1003">Cell membrane</keyword>
<dbReference type="GO" id="GO:0005886">
    <property type="term" value="C:plasma membrane"/>
    <property type="evidence" value="ECO:0007669"/>
    <property type="project" value="UniProtKB-SubCell"/>
</dbReference>
<evidence type="ECO:0000256" key="7">
    <source>
        <dbReference type="ARBA" id="ARBA00022692"/>
    </source>
</evidence>
<keyword evidence="9" id="KW-0472">Membrane</keyword>
<evidence type="ECO:0000256" key="1">
    <source>
        <dbReference type="ARBA" id="ARBA00004533"/>
    </source>
</evidence>
<evidence type="ECO:0000256" key="5">
    <source>
        <dbReference type="ARBA" id="ARBA00022475"/>
    </source>
</evidence>
<keyword evidence="12" id="KW-1185">Reference proteome</keyword>
<evidence type="ECO:0000256" key="9">
    <source>
        <dbReference type="ARBA" id="ARBA00023136"/>
    </source>
</evidence>
<proteinExistence type="inferred from homology"/>
<dbReference type="GO" id="GO:0015627">
    <property type="term" value="C:type II protein secretion system complex"/>
    <property type="evidence" value="ECO:0007669"/>
    <property type="project" value="InterPro"/>
</dbReference>
<accession>Q0VSG9</accession>
<name>Q0VSG9_ALCBS</name>
<dbReference type="HOGENOM" id="CLU_1131729_0_0_6"/>
<keyword evidence="8" id="KW-0653">Protein transport</keyword>
<dbReference type="RefSeq" id="WP_011587717.1">
    <property type="nucleotide sequence ID" value="NC_008260.1"/>
</dbReference>
<evidence type="ECO:0000256" key="2">
    <source>
        <dbReference type="ARBA" id="ARBA00007208"/>
    </source>
</evidence>
<reference evidence="11 12" key="1">
    <citation type="journal article" date="2006" name="Nat. Biotechnol.">
        <title>Genome sequence of the ubiquitous hydrocarbon-degrading marine bacterium Alcanivorax borkumensis.</title>
        <authorList>
            <person name="Schneiker S."/>
            <person name="Martins dos Santos V.A.P."/>
            <person name="Bartels D."/>
            <person name="Bekel T."/>
            <person name="Brecht M."/>
            <person name="Buhrmester J."/>
            <person name="Chernikova T.N."/>
            <person name="Denaro R."/>
            <person name="Ferrer M."/>
            <person name="Gertler C."/>
            <person name="Goesmann A."/>
            <person name="Golyshina O.V."/>
            <person name="Kaminski F."/>
            <person name="Khachane A.N."/>
            <person name="Lang S."/>
            <person name="Linke B."/>
            <person name="McHardy A.C."/>
            <person name="Meyer F."/>
            <person name="Nechitaylo T."/>
            <person name="Puehler A."/>
            <person name="Regenhardt D."/>
            <person name="Rupp O."/>
            <person name="Sabirova J.S."/>
            <person name="Selbitschka W."/>
            <person name="Yakimov M.M."/>
            <person name="Timmis K.N."/>
            <person name="Vorhoelter F.-J."/>
            <person name="Weidner S."/>
            <person name="Kaiser O."/>
            <person name="Golyshin P.N."/>
        </authorList>
    </citation>
    <scope>NUCLEOTIDE SEQUENCE [LARGE SCALE GENOMIC DNA]</scope>
    <source>
        <strain evidence="12">ATCC 700651 / DSM 11573 / NCIMB 13689 / SK2</strain>
    </source>
</reference>
<dbReference type="InterPro" id="IPR022792">
    <property type="entry name" value="T2SS_protein-GspN"/>
</dbReference>
<evidence type="ECO:0000256" key="8">
    <source>
        <dbReference type="ARBA" id="ARBA00022927"/>
    </source>
</evidence>
<sequence length="242" mass="26664">MPRKITLALLFGVSLLLFLLLLMPAAVLVERVPALRPGGAPLVLTNPQGVWWNGQANWQWQRRQGTVQWSLDWHGLVPGLTLKMRTTDDAARLSTWLGADWGDWQLQHARLSLPMALVTEHIPQGSASGRVDATLMQLSFGDSRVKQLQGTLQYSGGTVSWGRNGSALVPVLQGRLSMNNEQPTLQVEDPDNNSLLDARLANGRFELEVRRAWPMLLGVSQGGDPDDVVFQMSQPLVLFGGQ</sequence>
<evidence type="ECO:0000313" key="11">
    <source>
        <dbReference type="EMBL" id="CAL15879.1"/>
    </source>
</evidence>
<evidence type="ECO:0000256" key="6">
    <source>
        <dbReference type="ARBA" id="ARBA00022519"/>
    </source>
</evidence>
<comment type="subcellular location">
    <subcellularLocation>
        <location evidence="1">Cell inner membrane</location>
    </subcellularLocation>
</comment>
<evidence type="ECO:0000313" key="12">
    <source>
        <dbReference type="Proteomes" id="UP000008871"/>
    </source>
</evidence>
<comment type="similarity">
    <text evidence="2">Belongs to the GSP N family.</text>
</comment>
<evidence type="ECO:0000256" key="10">
    <source>
        <dbReference type="ARBA" id="ARBA00030772"/>
    </source>
</evidence>
<dbReference type="STRING" id="393595.ABO_0431"/>